<keyword evidence="1" id="KW-0810">Translation regulation</keyword>
<evidence type="ECO:0000313" key="5">
    <source>
        <dbReference type="EMBL" id="GBM30428.1"/>
    </source>
</evidence>
<comment type="similarity">
    <text evidence="2">Belongs to the SERBP1-HABP4 family.</text>
</comment>
<evidence type="ECO:0000256" key="1">
    <source>
        <dbReference type="ARBA" id="ARBA00022845"/>
    </source>
</evidence>
<dbReference type="GO" id="GO:0005634">
    <property type="term" value="C:nucleus"/>
    <property type="evidence" value="ECO:0007669"/>
    <property type="project" value="TreeGrafter"/>
</dbReference>
<dbReference type="InterPro" id="IPR032381">
    <property type="entry name" value="IHABP4_N"/>
</dbReference>
<comment type="caution">
    <text evidence="5">The sequence shown here is derived from an EMBL/GenBank/DDBJ whole genome shotgun (WGS) entry which is preliminary data.</text>
</comment>
<reference evidence="5 6" key="1">
    <citation type="journal article" date="2019" name="Sci. Rep.">
        <title>Orb-weaving spider Araneus ventricosus genome elucidates the spidroin gene catalogue.</title>
        <authorList>
            <person name="Kono N."/>
            <person name="Nakamura H."/>
            <person name="Ohtoshi R."/>
            <person name="Moran D.A.P."/>
            <person name="Shinohara A."/>
            <person name="Yoshida Y."/>
            <person name="Fujiwara M."/>
            <person name="Mori M."/>
            <person name="Tomita M."/>
            <person name="Arakawa K."/>
        </authorList>
    </citation>
    <scope>NUCLEOTIDE SEQUENCE [LARGE SCALE GENOMIC DNA]</scope>
</reference>
<organism evidence="5 6">
    <name type="scientific">Araneus ventricosus</name>
    <name type="common">Orbweaver spider</name>
    <name type="synonym">Epeira ventricosa</name>
    <dbReference type="NCBI Taxonomy" id="182803"/>
    <lineage>
        <taxon>Eukaryota</taxon>
        <taxon>Metazoa</taxon>
        <taxon>Ecdysozoa</taxon>
        <taxon>Arthropoda</taxon>
        <taxon>Chelicerata</taxon>
        <taxon>Arachnida</taxon>
        <taxon>Araneae</taxon>
        <taxon>Araneomorphae</taxon>
        <taxon>Entelegynae</taxon>
        <taxon>Araneoidea</taxon>
        <taxon>Araneidae</taxon>
        <taxon>Araneus</taxon>
    </lineage>
</organism>
<evidence type="ECO:0000256" key="2">
    <source>
        <dbReference type="ARBA" id="ARBA00035118"/>
    </source>
</evidence>
<dbReference type="GO" id="GO:0003723">
    <property type="term" value="F:RNA binding"/>
    <property type="evidence" value="ECO:0007669"/>
    <property type="project" value="InterPro"/>
</dbReference>
<dbReference type="AlphaFoldDB" id="A0A4Y2EQH7"/>
<keyword evidence="6" id="KW-1185">Reference proteome</keyword>
<feature type="compositionally biased region" description="Basic and acidic residues" evidence="3">
    <location>
        <begin position="28"/>
        <end position="49"/>
    </location>
</feature>
<feature type="domain" description="Hyaluronan/mRNA-binding protein" evidence="4">
    <location>
        <begin position="161"/>
        <end position="302"/>
    </location>
</feature>
<protein>
    <recommendedName>
        <fullName evidence="4">Hyaluronan/mRNA-binding protein domain-containing protein</fullName>
    </recommendedName>
</protein>
<dbReference type="InterPro" id="IPR006861">
    <property type="entry name" value="HABP4_PAIRBP1-bd"/>
</dbReference>
<accession>A0A4Y2EQH7</accession>
<dbReference type="Pfam" id="PF16174">
    <property type="entry name" value="IHABP4_N"/>
    <property type="match status" value="1"/>
</dbReference>
<dbReference type="SMART" id="SM01233">
    <property type="entry name" value="HABP4_PAI-RBP1"/>
    <property type="match status" value="1"/>
</dbReference>
<dbReference type="PANTHER" id="PTHR12299:SF17">
    <property type="entry name" value="AT19571P-RELATED"/>
    <property type="match status" value="1"/>
</dbReference>
<feature type="compositionally biased region" description="Basic residues" evidence="3">
    <location>
        <begin position="137"/>
        <end position="149"/>
    </location>
</feature>
<feature type="compositionally biased region" description="Basic and acidic residues" evidence="3">
    <location>
        <begin position="193"/>
        <end position="205"/>
    </location>
</feature>
<evidence type="ECO:0000256" key="3">
    <source>
        <dbReference type="SAM" id="MobiDB-lite"/>
    </source>
</evidence>
<feature type="compositionally biased region" description="Polar residues" evidence="3">
    <location>
        <begin position="222"/>
        <end position="236"/>
    </location>
</feature>
<name>A0A4Y2EQH7_ARAVE</name>
<dbReference type="Pfam" id="PF04774">
    <property type="entry name" value="HABP4_PAI-RBP1"/>
    <property type="match status" value="1"/>
</dbReference>
<dbReference type="EMBL" id="BGPR01000660">
    <property type="protein sequence ID" value="GBM30428.1"/>
    <property type="molecule type" value="Genomic_DNA"/>
</dbReference>
<feature type="compositionally biased region" description="Basic and acidic residues" evidence="3">
    <location>
        <begin position="382"/>
        <end position="391"/>
    </location>
</feature>
<dbReference type="PANTHER" id="PTHR12299">
    <property type="entry name" value="HYALURONIC ACID-BINDING PROTEIN 4"/>
    <property type="match status" value="1"/>
</dbReference>
<dbReference type="GO" id="GO:0006417">
    <property type="term" value="P:regulation of translation"/>
    <property type="evidence" value="ECO:0007669"/>
    <property type="project" value="UniProtKB-KW"/>
</dbReference>
<dbReference type="GO" id="GO:0005737">
    <property type="term" value="C:cytoplasm"/>
    <property type="evidence" value="ECO:0007669"/>
    <property type="project" value="TreeGrafter"/>
</dbReference>
<evidence type="ECO:0000313" key="6">
    <source>
        <dbReference type="Proteomes" id="UP000499080"/>
    </source>
</evidence>
<dbReference type="Proteomes" id="UP000499080">
    <property type="component" value="Unassembled WGS sequence"/>
</dbReference>
<sequence length="431" mass="49268">MENAYGIGVKNRYELFYDEDVDPLEIIRQQEEEKEKRKSDKSHPKDKSKTTKTGKTTPATALSKKPKDTPTITPPKPTETTEPSNKSRPRPFSDRNAKNSRSFEDSKDIEERKNFRNREDHGLNTENRERDPEMRRGRGGFRGRGRARGRGGFFNYDNRPPRREFERHSGSDKSGMRAVEKREGAGANNWGDMKSEFNAAKKEQESTWMDDEFDASGEKQADSSWGETLPENNVSSPGKDEGPGEKNGDDSLIENVESKENLPVSEERAEEAAREMTLDEWKREQEAKRAIPKYNIRKPGEGEDGNQWKKLYVLKKKVKEDDDDEEEDEEDVDEDEFARRGRQRQLLDIQINFNDSRRGRGRGRGSRGIGPRSERGANTGKDINREDRRDTISGPSVGGRSYRGSMKINKSGQQSAPRVDDWNDFPSLVTA</sequence>
<feature type="compositionally biased region" description="Basic and acidic residues" evidence="3">
    <location>
        <begin position="159"/>
        <end position="184"/>
    </location>
</feature>
<dbReference type="OrthoDB" id="6022699at2759"/>
<feature type="compositionally biased region" description="Basic and acidic residues" evidence="3">
    <location>
        <begin position="256"/>
        <end position="289"/>
    </location>
</feature>
<proteinExistence type="inferred from homology"/>
<feature type="compositionally biased region" description="Basic and acidic residues" evidence="3">
    <location>
        <begin position="238"/>
        <end position="249"/>
    </location>
</feature>
<dbReference type="InterPro" id="IPR039764">
    <property type="entry name" value="HABP4/SERBP1-like"/>
</dbReference>
<evidence type="ECO:0000259" key="4">
    <source>
        <dbReference type="SMART" id="SM01233"/>
    </source>
</evidence>
<feature type="compositionally biased region" description="Basic and acidic residues" evidence="3">
    <location>
        <begin position="91"/>
        <end position="136"/>
    </location>
</feature>
<feature type="compositionally biased region" description="Acidic residues" evidence="3">
    <location>
        <begin position="321"/>
        <end position="336"/>
    </location>
</feature>
<gene>
    <name evidence="5" type="ORF">AVEN_203005_1</name>
</gene>
<feature type="region of interest" description="Disordered" evidence="3">
    <location>
        <begin position="1"/>
        <end position="431"/>
    </location>
</feature>